<dbReference type="PANTHER" id="PTHR35528">
    <property type="entry name" value="BLL1675 PROTEIN"/>
    <property type="match status" value="1"/>
</dbReference>
<protein>
    <submittedName>
        <fullName evidence="2">DDE domain protein</fullName>
    </submittedName>
</protein>
<dbReference type="Proteomes" id="UP000203589">
    <property type="component" value="Plasmid pSMS3-1"/>
</dbReference>
<sequence>MRDLLAGRGITVDAATIYRWVQKFGPELRKRAYGQHRSWRGLQWHVCETYVRVKGRWCYHPVTIVTDKAHSYAKAIEEMNFGNGPDDRIRHIDRKHLNNRIEADHAALKKLLRPNEASEKGPPRRTH</sequence>
<dbReference type="AlphaFoldDB" id="A0A222EAJ8"/>
<reference evidence="2 3" key="1">
    <citation type="submission" date="2017-07" db="EMBL/GenBank/DDBJ databases">
        <title>Genome Sequence of Antarctobacter heliothermus Strain SMS3 Isolated from a culture of the Diatom Skeletonema marinoi.</title>
        <authorList>
            <person name="Topel M."/>
            <person name="Pinder M.I.M."/>
            <person name="Johansson O.N."/>
            <person name="Kourtchenko O."/>
            <person name="Godhe A."/>
            <person name="Clarke A.K."/>
        </authorList>
    </citation>
    <scope>NUCLEOTIDE SEQUENCE [LARGE SCALE GENOMIC DNA]</scope>
    <source>
        <strain evidence="2 3">SMS3</strain>
        <plasmid evidence="3">Plasmid psms3-1</plasmid>
    </source>
</reference>
<proteinExistence type="predicted"/>
<name>A0A222EAJ8_9RHOB</name>
<geneLocation type="plasmid" evidence="3">
    <name>psms3-1</name>
</geneLocation>
<evidence type="ECO:0000313" key="2">
    <source>
        <dbReference type="EMBL" id="ASP23192.1"/>
    </source>
</evidence>
<feature type="domain" description="DDE" evidence="1">
    <location>
        <begin position="60"/>
        <end position="115"/>
    </location>
</feature>
<keyword evidence="3" id="KW-1185">Reference proteome</keyword>
<evidence type="ECO:0000259" key="1">
    <source>
        <dbReference type="Pfam" id="PF13610"/>
    </source>
</evidence>
<accession>A0A222EAJ8</accession>
<dbReference type="KEGG" id="aht:ANTHELSMS3_04798"/>
<dbReference type="PANTHER" id="PTHR35528:SF3">
    <property type="entry name" value="BLL1675 PROTEIN"/>
    <property type="match status" value="1"/>
</dbReference>
<dbReference type="InterPro" id="IPR032874">
    <property type="entry name" value="DDE_dom"/>
</dbReference>
<dbReference type="EMBL" id="CP022541">
    <property type="protein sequence ID" value="ASP23192.1"/>
    <property type="molecule type" value="Genomic_DNA"/>
</dbReference>
<keyword evidence="2" id="KW-0614">Plasmid</keyword>
<dbReference type="InterPro" id="IPR052183">
    <property type="entry name" value="IS_Transposase"/>
</dbReference>
<evidence type="ECO:0000313" key="3">
    <source>
        <dbReference type="Proteomes" id="UP000203589"/>
    </source>
</evidence>
<gene>
    <name evidence="2" type="ORF">ANTHELSMS3_04798</name>
</gene>
<organism evidence="2 3">
    <name type="scientific">Antarctobacter heliothermus</name>
    <dbReference type="NCBI Taxonomy" id="74033"/>
    <lineage>
        <taxon>Bacteria</taxon>
        <taxon>Pseudomonadati</taxon>
        <taxon>Pseudomonadota</taxon>
        <taxon>Alphaproteobacteria</taxon>
        <taxon>Rhodobacterales</taxon>
        <taxon>Roseobacteraceae</taxon>
        <taxon>Antarctobacter</taxon>
    </lineage>
</organism>
<dbReference type="Pfam" id="PF13610">
    <property type="entry name" value="DDE_Tnp_IS240"/>
    <property type="match status" value="1"/>
</dbReference>